<feature type="coiled-coil region" evidence="1">
    <location>
        <begin position="3"/>
        <end position="37"/>
    </location>
</feature>
<evidence type="ECO:0000256" key="1">
    <source>
        <dbReference type="SAM" id="Coils"/>
    </source>
</evidence>
<dbReference type="EMBL" id="JARIHO010000001">
    <property type="protein sequence ID" value="KAJ7368927.1"/>
    <property type="molecule type" value="Genomic_DNA"/>
</dbReference>
<evidence type="ECO:0008006" key="4">
    <source>
        <dbReference type="Google" id="ProtNLM"/>
    </source>
</evidence>
<reference evidence="2" key="1">
    <citation type="submission" date="2023-03" db="EMBL/GenBank/DDBJ databases">
        <title>Massive genome expansion in bonnet fungi (Mycena s.s.) driven by repeated elements and novel gene families across ecological guilds.</title>
        <authorList>
            <consortium name="Lawrence Berkeley National Laboratory"/>
            <person name="Harder C.B."/>
            <person name="Miyauchi S."/>
            <person name="Viragh M."/>
            <person name="Kuo A."/>
            <person name="Thoen E."/>
            <person name="Andreopoulos B."/>
            <person name="Lu D."/>
            <person name="Skrede I."/>
            <person name="Drula E."/>
            <person name="Henrissat B."/>
            <person name="Morin E."/>
            <person name="Kohler A."/>
            <person name="Barry K."/>
            <person name="LaButti K."/>
            <person name="Morin E."/>
            <person name="Salamov A."/>
            <person name="Lipzen A."/>
            <person name="Mereny Z."/>
            <person name="Hegedus B."/>
            <person name="Baldrian P."/>
            <person name="Stursova M."/>
            <person name="Weitz H."/>
            <person name="Taylor A."/>
            <person name="Grigoriev I.V."/>
            <person name="Nagy L.G."/>
            <person name="Martin F."/>
            <person name="Kauserud H."/>
        </authorList>
    </citation>
    <scope>NUCLEOTIDE SEQUENCE</scope>
    <source>
        <strain evidence="2">CBHHK002</strain>
    </source>
</reference>
<protein>
    <recommendedName>
        <fullName evidence="4">F-box domain-containing protein</fullName>
    </recommendedName>
</protein>
<name>A0AAD7AVS6_9AGAR</name>
<dbReference type="Gene3D" id="1.20.1280.50">
    <property type="match status" value="1"/>
</dbReference>
<feature type="non-terminal residue" evidence="2">
    <location>
        <position position="106"/>
    </location>
</feature>
<organism evidence="2 3">
    <name type="scientific">Mycena albidolilacea</name>
    <dbReference type="NCBI Taxonomy" id="1033008"/>
    <lineage>
        <taxon>Eukaryota</taxon>
        <taxon>Fungi</taxon>
        <taxon>Dikarya</taxon>
        <taxon>Basidiomycota</taxon>
        <taxon>Agaricomycotina</taxon>
        <taxon>Agaricomycetes</taxon>
        <taxon>Agaricomycetidae</taxon>
        <taxon>Agaricales</taxon>
        <taxon>Marasmiineae</taxon>
        <taxon>Mycenaceae</taxon>
        <taxon>Mycena</taxon>
    </lineage>
</organism>
<evidence type="ECO:0000313" key="3">
    <source>
        <dbReference type="Proteomes" id="UP001218218"/>
    </source>
</evidence>
<dbReference type="Proteomes" id="UP001218218">
    <property type="component" value="Unassembled WGS sequence"/>
</dbReference>
<accession>A0AAD7AVS6</accession>
<dbReference type="AlphaFoldDB" id="A0AAD7AVS6"/>
<evidence type="ECO:0000313" key="2">
    <source>
        <dbReference type="EMBL" id="KAJ7368927.1"/>
    </source>
</evidence>
<comment type="caution">
    <text evidence="2">The sequence shown here is derived from an EMBL/GenBank/DDBJ whole genome shotgun (WGS) entry which is preliminary data.</text>
</comment>
<keyword evidence="1" id="KW-0175">Coiled coil</keyword>
<keyword evidence="3" id="KW-1185">Reference proteome</keyword>
<proteinExistence type="predicted"/>
<gene>
    <name evidence="2" type="ORF">DFH08DRAFT_677091</name>
</gene>
<sequence length="106" mass="12216">MAANDLRKRLTEIDTQIKEHRRTLHALEQARTALERELRATATFPVLDLPVEIAAKIFVHCLPPSAKLGWYRFMREYENTAPLVLTSVCRTWRGITLTTPALWTTL</sequence>